<dbReference type="RefSeq" id="WP_007347188.1">
    <property type="nucleotide sequence ID" value="NZ_JH725065.1"/>
</dbReference>
<proteinExistence type="predicted"/>
<keyword evidence="2" id="KW-1185">Reference proteome</keyword>
<dbReference type="EMBL" id="AILY01000019">
    <property type="protein sequence ID" value="EJF86049.1"/>
    <property type="molecule type" value="Genomic_DNA"/>
</dbReference>
<comment type="caution">
    <text evidence="1">The sequence shown here is derived from an EMBL/GenBank/DDBJ whole genome shotgun (WGS) entry which is preliminary data.</text>
</comment>
<dbReference type="AlphaFoldDB" id="J0QSJ8"/>
<dbReference type="STRING" id="1094556.MCY_00886"/>
<accession>J0QSJ8</accession>
<protein>
    <submittedName>
        <fullName evidence="1">Uncharacterized protein</fullName>
    </submittedName>
</protein>
<evidence type="ECO:0000313" key="2">
    <source>
        <dbReference type="Proteomes" id="UP000001077"/>
    </source>
</evidence>
<evidence type="ECO:0000313" key="1">
    <source>
        <dbReference type="EMBL" id="EJF86049.1"/>
    </source>
</evidence>
<dbReference type="PATRIC" id="fig|1094556.3.peg.1015"/>
<reference evidence="1 2" key="1">
    <citation type="submission" date="2012-03" db="EMBL/GenBank/DDBJ databases">
        <title>The Genome Sequence of Bartonella rattimassiliensis 15908.</title>
        <authorList>
            <consortium name="The Broad Institute Genome Sequencing Platform"/>
            <consortium name="The Broad Institute Genome Sequencing Center for Infectious Disease"/>
            <person name="Feldgarden M."/>
            <person name="Kirby J."/>
            <person name="Kosoy M."/>
            <person name="Birtles R."/>
            <person name="Probert W.S."/>
            <person name="Chiaraviglio L."/>
            <person name="Young S.K."/>
            <person name="Zeng Q."/>
            <person name="Gargeya S."/>
            <person name="Fitzgerald M."/>
            <person name="Haas B."/>
            <person name="Abouelleil A."/>
            <person name="Alvarado L."/>
            <person name="Arachchi H.M."/>
            <person name="Berlin A."/>
            <person name="Chapman S.B."/>
            <person name="Gearin G."/>
            <person name="Goldberg J."/>
            <person name="Griggs A."/>
            <person name="Gujja S."/>
            <person name="Hansen M."/>
            <person name="Heiman D."/>
            <person name="Howarth C."/>
            <person name="Larimer J."/>
            <person name="Lui A."/>
            <person name="MacDonald P.J.P."/>
            <person name="McCowen C."/>
            <person name="Montmayeur A."/>
            <person name="Murphy C."/>
            <person name="Neiman D."/>
            <person name="Pearson M."/>
            <person name="Priest M."/>
            <person name="Roberts A."/>
            <person name="Saif S."/>
            <person name="Shea T."/>
            <person name="Sisk P."/>
            <person name="Stolte C."/>
            <person name="Sykes S."/>
            <person name="Wortman J."/>
            <person name="Nusbaum C."/>
            <person name="Birren B."/>
        </authorList>
    </citation>
    <scope>NUCLEOTIDE SEQUENCE [LARGE SCALE GENOMIC DNA]</scope>
    <source>
        <strain evidence="1 2">15908</strain>
    </source>
</reference>
<sequence length="207" mass="24115">MKSLSITRIITFIAFFSISALPASASFGFIDKLTRMFTSVDTIEQYDHIYDEYTSKEYEGLSHFNKLSQAKQFVYSHDYQNIASKFDTILHRHILVILCGRFVNLLRGEYNKEISWITLPSVINTLRYEHNWSEKNFIWTYNMSMNSTDPMFYYAKKFLNTSSGNGINPEVQVVDLVTSMKVDNGRGIKKTARFCKDLQTIYNIMKP</sequence>
<gene>
    <name evidence="1" type="ORF">MCY_00886</name>
</gene>
<dbReference type="Proteomes" id="UP000001077">
    <property type="component" value="Unassembled WGS sequence"/>
</dbReference>
<name>J0QSJ8_9HYPH</name>
<dbReference type="HOGENOM" id="CLU_082005_0_0_5"/>
<organism evidence="1 2">
    <name type="scientific">Bartonella rattimassiliensis 15908</name>
    <dbReference type="NCBI Taxonomy" id="1094556"/>
    <lineage>
        <taxon>Bacteria</taxon>
        <taxon>Pseudomonadati</taxon>
        <taxon>Pseudomonadota</taxon>
        <taxon>Alphaproteobacteria</taxon>
        <taxon>Hyphomicrobiales</taxon>
        <taxon>Bartonellaceae</taxon>
        <taxon>Bartonella</taxon>
    </lineage>
</organism>
<dbReference type="eggNOG" id="ENOG50301J5">
    <property type="taxonomic scope" value="Bacteria"/>
</dbReference>